<dbReference type="Pfam" id="PF00116">
    <property type="entry name" value="COX2"/>
    <property type="match status" value="1"/>
</dbReference>
<keyword evidence="15 18" id="KW-0496">Mitochondrion</keyword>
<dbReference type="InterPro" id="IPR014222">
    <property type="entry name" value="Cyt_c_oxidase_su2"/>
</dbReference>
<evidence type="ECO:0000259" key="20">
    <source>
        <dbReference type="PROSITE" id="PS50857"/>
    </source>
</evidence>
<dbReference type="Gene3D" id="1.10.287.90">
    <property type="match status" value="1"/>
</dbReference>
<evidence type="ECO:0000256" key="7">
    <source>
        <dbReference type="ARBA" id="ARBA00022692"/>
    </source>
</evidence>
<geneLocation type="mitochondrion" evidence="22"/>
<proteinExistence type="inferred from homology"/>
<evidence type="ECO:0000256" key="12">
    <source>
        <dbReference type="ARBA" id="ARBA00022982"/>
    </source>
</evidence>
<evidence type="ECO:0000313" key="22">
    <source>
        <dbReference type="EMBL" id="AYV97232.1"/>
    </source>
</evidence>
<dbReference type="GeneID" id="38574501"/>
<name>A0A3G5BC67_TRECO</name>
<dbReference type="GO" id="GO:0005507">
    <property type="term" value="F:copper ion binding"/>
    <property type="evidence" value="ECO:0007669"/>
    <property type="project" value="InterPro"/>
</dbReference>
<dbReference type="Gene3D" id="2.60.40.420">
    <property type="entry name" value="Cupredoxins - blue copper proteins"/>
    <property type="match status" value="1"/>
</dbReference>
<evidence type="ECO:0000259" key="21">
    <source>
        <dbReference type="PROSITE" id="PS50999"/>
    </source>
</evidence>
<dbReference type="InterPro" id="IPR045187">
    <property type="entry name" value="CcO_II"/>
</dbReference>
<evidence type="ECO:0000256" key="5">
    <source>
        <dbReference type="ARBA" id="ARBA00022448"/>
    </source>
</evidence>
<evidence type="ECO:0000256" key="13">
    <source>
        <dbReference type="ARBA" id="ARBA00022989"/>
    </source>
</evidence>
<dbReference type="PROSITE" id="PS50857">
    <property type="entry name" value="COX2_CUA"/>
    <property type="match status" value="1"/>
</dbReference>
<comment type="subcellular location">
    <subcellularLocation>
        <location evidence="1 18">Mitochondrion inner membrane</location>
        <topology evidence="1 18">Multi-pass membrane protein</topology>
    </subcellularLocation>
</comment>
<dbReference type="EMBL" id="MH422968">
    <property type="protein sequence ID" value="AYV97232.1"/>
    <property type="molecule type" value="Genomic_DNA"/>
</dbReference>
<keyword evidence="5 18" id="KW-0813">Transport</keyword>
<evidence type="ECO:0000256" key="8">
    <source>
        <dbReference type="ARBA" id="ARBA00022723"/>
    </source>
</evidence>
<keyword evidence="11" id="KW-1278">Translocase</keyword>
<dbReference type="PANTHER" id="PTHR22888:SF9">
    <property type="entry name" value="CYTOCHROME C OXIDASE SUBUNIT 2"/>
    <property type="match status" value="1"/>
</dbReference>
<dbReference type="InterPro" id="IPR001505">
    <property type="entry name" value="Copper_CuA"/>
</dbReference>
<evidence type="ECO:0000256" key="3">
    <source>
        <dbReference type="ARBA" id="ARBA00011164"/>
    </source>
</evidence>
<comment type="function">
    <text evidence="18">Component of the cytochrome c oxidase, the last enzyme in the mitochondrial electron transport chain which drives oxidative phosphorylation. The respiratory chain contains 3 multisubunit complexes succinate dehydrogenase (complex II, CII), ubiquinol-cytochrome c oxidoreductase (cytochrome b-c1 complex, complex III, CIII) and cytochrome c oxidase (complex IV, CIV), that cooperate to transfer electrons derived from NADH and succinate to molecular oxygen, creating an electrochemical gradient over the inner membrane that drives transmembrane transport and the ATP synthase. Cytochrome c oxidase is the component of the respiratory chain that catalyzes the reduction of oxygen to water. Electrons originating from reduced cytochrome c in the intermembrane space (IMS) are transferred via the dinuclear copper A center (CU(A)) of subunit 2 and heme A of subunit 1 to the active site in subunit 1, a binuclear center (BNC) formed by heme A3 and copper B (CU(B)). The BNC reduces molecular oxygen to 2 water molecules using 4 electrons from cytochrome c in the IMS and 4 protons from the mitochondrial matrix.</text>
</comment>
<feature type="domain" description="Cytochrome oxidase subunit II copper A binding" evidence="20">
    <location>
        <begin position="91"/>
        <end position="225"/>
    </location>
</feature>
<evidence type="ECO:0000256" key="11">
    <source>
        <dbReference type="ARBA" id="ARBA00022967"/>
    </source>
</evidence>
<evidence type="ECO:0000256" key="2">
    <source>
        <dbReference type="ARBA" id="ARBA00007866"/>
    </source>
</evidence>
<gene>
    <name evidence="22" type="primary">cox2</name>
</gene>
<evidence type="ECO:0000256" key="4">
    <source>
        <dbReference type="ARBA" id="ARBA00015946"/>
    </source>
</evidence>
<dbReference type="SUPFAM" id="SSF81464">
    <property type="entry name" value="Cytochrome c oxidase subunit II-like, transmembrane region"/>
    <property type="match status" value="1"/>
</dbReference>
<keyword evidence="13 19" id="KW-1133">Transmembrane helix</keyword>
<evidence type="ECO:0000256" key="17">
    <source>
        <dbReference type="ARBA" id="ARBA00049512"/>
    </source>
</evidence>
<sequence length="227" mass="26640">MWMNLSLQDANSPTMEHMIFFHDHSMILMILIISSILYILYKMLLNSFSFSTSIKNEFMEFIWTIIPILILILIALPSMKLLYFFEEEISLPLLTIKILGNQWFWSYEYPEFLNVSFDSYPIMFSLLNNKFNLNFLDTDTHLILPFEANIRLLTLSKDVIHSWSIPNLGIKMDSIPGRINQMNLISNRPGIYFGNCMEICGENHSMMPISLEITSLKNFFSWCKSFN</sequence>
<dbReference type="PROSITE" id="PS00078">
    <property type="entry name" value="COX2"/>
    <property type="match status" value="1"/>
</dbReference>
<evidence type="ECO:0000256" key="9">
    <source>
        <dbReference type="ARBA" id="ARBA00022792"/>
    </source>
</evidence>
<feature type="domain" description="Cytochrome oxidase subunit II transmembrane region profile" evidence="21">
    <location>
        <begin position="1"/>
        <end position="89"/>
    </location>
</feature>
<evidence type="ECO:0000256" key="14">
    <source>
        <dbReference type="ARBA" id="ARBA00023008"/>
    </source>
</evidence>
<evidence type="ECO:0000256" key="10">
    <source>
        <dbReference type="ARBA" id="ARBA00022842"/>
    </source>
</evidence>
<organism evidence="22">
    <name type="scientific">Tremex columba</name>
    <name type="common">Pigeon horntail wasp</name>
    <name type="synonym">Sirex columba</name>
    <dbReference type="NCBI Taxonomy" id="222809"/>
    <lineage>
        <taxon>Eukaryota</taxon>
        <taxon>Metazoa</taxon>
        <taxon>Ecdysozoa</taxon>
        <taxon>Arthropoda</taxon>
        <taxon>Hexapoda</taxon>
        <taxon>Insecta</taxon>
        <taxon>Pterygota</taxon>
        <taxon>Neoptera</taxon>
        <taxon>Endopterygota</taxon>
        <taxon>Hymenoptera</taxon>
        <taxon>Siricoidea</taxon>
        <taxon>Siricidae</taxon>
        <taxon>Tremex</taxon>
    </lineage>
</organism>
<dbReference type="GO" id="GO:0004129">
    <property type="term" value="F:cytochrome-c oxidase activity"/>
    <property type="evidence" value="ECO:0007669"/>
    <property type="project" value="UniProtKB-EC"/>
</dbReference>
<dbReference type="NCBIfam" id="TIGR02866">
    <property type="entry name" value="CoxB"/>
    <property type="match status" value="1"/>
</dbReference>
<feature type="transmembrane region" description="Helical" evidence="19">
    <location>
        <begin position="61"/>
        <end position="85"/>
    </location>
</feature>
<dbReference type="GO" id="GO:0042773">
    <property type="term" value="P:ATP synthesis coupled electron transport"/>
    <property type="evidence" value="ECO:0007669"/>
    <property type="project" value="TreeGrafter"/>
</dbReference>
<dbReference type="PRINTS" id="PR01166">
    <property type="entry name" value="CYCOXIDASEII"/>
</dbReference>
<comment type="cofactor">
    <cofactor evidence="18">
        <name>Cu cation</name>
        <dbReference type="ChEBI" id="CHEBI:23378"/>
    </cofactor>
    <text evidence="18">Binds a copper A center.</text>
</comment>
<accession>A0A3G5BC67</accession>
<keyword evidence="14 18" id="KW-0186">Copper</keyword>
<evidence type="ECO:0000256" key="18">
    <source>
        <dbReference type="RuleBase" id="RU000457"/>
    </source>
</evidence>
<dbReference type="PROSITE" id="PS50999">
    <property type="entry name" value="COX2_TM"/>
    <property type="match status" value="1"/>
</dbReference>
<keyword evidence="10" id="KW-0460">Magnesium</keyword>
<dbReference type="InterPro" id="IPR011759">
    <property type="entry name" value="Cyt_c_oxidase_su2_TM_dom"/>
</dbReference>
<dbReference type="Pfam" id="PF02790">
    <property type="entry name" value="COX2_TM"/>
    <property type="match status" value="1"/>
</dbReference>
<keyword evidence="9 18" id="KW-0999">Mitochondrion inner membrane</keyword>
<dbReference type="RefSeq" id="YP_009544437.1">
    <property type="nucleotide sequence ID" value="NC_040123.1"/>
</dbReference>
<keyword evidence="12 18" id="KW-0249">Electron transport</keyword>
<dbReference type="AlphaFoldDB" id="A0A3G5BC67"/>
<dbReference type="SUPFAM" id="SSF49503">
    <property type="entry name" value="Cupredoxins"/>
    <property type="match status" value="1"/>
</dbReference>
<comment type="similarity">
    <text evidence="2 18">Belongs to the cytochrome c oxidase subunit 2 family.</text>
</comment>
<dbReference type="GO" id="GO:0016491">
    <property type="term" value="F:oxidoreductase activity"/>
    <property type="evidence" value="ECO:0007669"/>
    <property type="project" value="InterPro"/>
</dbReference>
<keyword evidence="7 18" id="KW-0812">Transmembrane</keyword>
<keyword evidence="16 18" id="KW-0472">Membrane</keyword>
<evidence type="ECO:0000256" key="16">
    <source>
        <dbReference type="ARBA" id="ARBA00023136"/>
    </source>
</evidence>
<reference evidence="22" key="2">
    <citation type="submission" date="2018-06" db="EMBL/GenBank/DDBJ databases">
        <authorList>
            <person name="Zheng B."/>
        </authorList>
    </citation>
    <scope>NUCLEOTIDE SEQUENCE</scope>
</reference>
<comment type="subunit">
    <text evidence="3">Component of the cytochrome c oxidase (complex IV, CIV), a multisubunit enzyme composed of a catalytic core of 3 subunits and several supernumerary subunits. The complex exists as a monomer or a dimer and forms supercomplexes (SCs) in the inner mitochondrial membrane with ubiquinol-cytochrome c oxidoreductase (cytochrome b-c1 complex, complex III, CIII).</text>
</comment>
<keyword evidence="8 18" id="KW-0479">Metal-binding</keyword>
<reference evidence="22" key="1">
    <citation type="journal article" date="2018" name="Int. J. Biol. Macromol.">
        <title>The first two mitochondrial genomes of wood wasps (Hymenoptera: Symphyta): Novel gene rearrangements and higher-level phylogeny of the basal hymenopterans.</title>
        <authorList>
            <person name="Ma Y."/>
            <person name="Zheng B.Y."/>
            <person name="Zhu J.C."/>
            <person name="van Achterberg C."/>
            <person name="Tang P."/>
            <person name="Chen X.X."/>
        </authorList>
    </citation>
    <scope>NUCLEOTIDE SEQUENCE</scope>
</reference>
<dbReference type="InterPro" id="IPR036257">
    <property type="entry name" value="Cyt_c_oxidase_su2_TM_sf"/>
</dbReference>
<dbReference type="PANTHER" id="PTHR22888">
    <property type="entry name" value="CYTOCHROME C OXIDASE, SUBUNIT II"/>
    <property type="match status" value="1"/>
</dbReference>
<keyword evidence="6 18" id="KW-0679">Respiratory chain</keyword>
<comment type="catalytic activity">
    <reaction evidence="17">
        <text>4 Fe(II)-[cytochrome c] + O2 + 8 H(+)(in) = 4 Fe(III)-[cytochrome c] + 2 H2O + 4 H(+)(out)</text>
        <dbReference type="Rhea" id="RHEA:11436"/>
        <dbReference type="Rhea" id="RHEA-COMP:10350"/>
        <dbReference type="Rhea" id="RHEA-COMP:14399"/>
        <dbReference type="ChEBI" id="CHEBI:15377"/>
        <dbReference type="ChEBI" id="CHEBI:15378"/>
        <dbReference type="ChEBI" id="CHEBI:15379"/>
        <dbReference type="ChEBI" id="CHEBI:29033"/>
        <dbReference type="ChEBI" id="CHEBI:29034"/>
        <dbReference type="EC" id="7.1.1.9"/>
    </reaction>
    <physiologicalReaction direction="left-to-right" evidence="17">
        <dbReference type="Rhea" id="RHEA:11437"/>
    </physiologicalReaction>
</comment>
<evidence type="ECO:0000256" key="6">
    <source>
        <dbReference type="ARBA" id="ARBA00022660"/>
    </source>
</evidence>
<dbReference type="GO" id="GO:0005743">
    <property type="term" value="C:mitochondrial inner membrane"/>
    <property type="evidence" value="ECO:0007669"/>
    <property type="project" value="UniProtKB-SubCell"/>
</dbReference>
<feature type="transmembrane region" description="Helical" evidence="19">
    <location>
        <begin position="20"/>
        <end position="41"/>
    </location>
</feature>
<evidence type="ECO:0000256" key="19">
    <source>
        <dbReference type="SAM" id="Phobius"/>
    </source>
</evidence>
<evidence type="ECO:0000256" key="15">
    <source>
        <dbReference type="ARBA" id="ARBA00023128"/>
    </source>
</evidence>
<dbReference type="InterPro" id="IPR008972">
    <property type="entry name" value="Cupredoxin"/>
</dbReference>
<dbReference type="InterPro" id="IPR002429">
    <property type="entry name" value="CcO_II-like_C"/>
</dbReference>
<evidence type="ECO:0000256" key="1">
    <source>
        <dbReference type="ARBA" id="ARBA00004448"/>
    </source>
</evidence>
<protein>
    <recommendedName>
        <fullName evidence="4 18">Cytochrome c oxidase subunit 2</fullName>
    </recommendedName>
</protein>